<dbReference type="RefSeq" id="WP_144445766.1">
    <property type="nucleotide sequence ID" value="NZ_NHON01000068.1"/>
</dbReference>
<evidence type="ECO:0000256" key="1">
    <source>
        <dbReference type="SAM" id="MobiDB-lite"/>
    </source>
</evidence>
<keyword evidence="2" id="KW-0812">Transmembrane</keyword>
<protein>
    <recommendedName>
        <fullName evidence="3">Zinc finger/thioredoxin putative domain-containing protein</fullName>
    </recommendedName>
</protein>
<evidence type="ECO:0000313" key="5">
    <source>
        <dbReference type="Proteomes" id="UP000196655"/>
    </source>
</evidence>
<name>A0A211ZFP5_9PROT</name>
<feature type="domain" description="Zinc finger/thioredoxin putative" evidence="3">
    <location>
        <begin position="1"/>
        <end position="36"/>
    </location>
</feature>
<dbReference type="EMBL" id="NHON01000068">
    <property type="protein sequence ID" value="OWJ64108.1"/>
    <property type="molecule type" value="Genomic_DNA"/>
</dbReference>
<gene>
    <name evidence="4" type="ORF">BWR60_26420</name>
</gene>
<dbReference type="Pfam" id="PF13717">
    <property type="entry name" value="Zn_ribbon_4"/>
    <property type="match status" value="1"/>
</dbReference>
<accession>A0A211ZFP5</accession>
<dbReference type="NCBIfam" id="TIGR02098">
    <property type="entry name" value="MJ0042_CXXC"/>
    <property type="match status" value="1"/>
</dbReference>
<feature type="transmembrane region" description="Helical" evidence="2">
    <location>
        <begin position="92"/>
        <end position="112"/>
    </location>
</feature>
<keyword evidence="5" id="KW-1185">Reference proteome</keyword>
<sequence>MIVTCPSCSTRYLVDPAAIGPDGRRVKCARCGHLWRESAVEPVAAPAPVPPEPQPVLVGPAGTQAPPPPPSAMGHITNLPVVIKPRRRDGPAVGVALAVLLIGGLAGVGYFARDSIVRFWPPAIRLYDTIGVPVAEPVETGALGRGLVLQDLEVRRVAAGSGQQVVVTGRVENRALLTRPVPPIEVRLLDASRTVVARMPLVVTAERLAPDQSVQVAATVEMVPEAATRLEIGARTSTGP</sequence>
<comment type="caution">
    <text evidence="4">The sequence shown here is derived from an EMBL/GenBank/DDBJ whole genome shotgun (WGS) entry which is preliminary data.</text>
</comment>
<evidence type="ECO:0000259" key="3">
    <source>
        <dbReference type="Pfam" id="PF13717"/>
    </source>
</evidence>
<proteinExistence type="predicted"/>
<feature type="region of interest" description="Disordered" evidence="1">
    <location>
        <begin position="51"/>
        <end position="72"/>
    </location>
</feature>
<evidence type="ECO:0000313" key="4">
    <source>
        <dbReference type="EMBL" id="OWJ64108.1"/>
    </source>
</evidence>
<dbReference type="InterPro" id="IPR021834">
    <property type="entry name" value="DUF3426"/>
</dbReference>
<evidence type="ECO:0000256" key="2">
    <source>
        <dbReference type="SAM" id="Phobius"/>
    </source>
</evidence>
<dbReference type="Pfam" id="PF11906">
    <property type="entry name" value="DUF3426"/>
    <property type="match status" value="1"/>
</dbReference>
<dbReference type="Proteomes" id="UP000196655">
    <property type="component" value="Unassembled WGS sequence"/>
</dbReference>
<dbReference type="STRING" id="1122125.GCA_000423185_00131"/>
<keyword evidence="2" id="KW-1133">Transmembrane helix</keyword>
<dbReference type="OrthoDB" id="7159357at2"/>
<organism evidence="4 5">
    <name type="scientific">Inquilinus limosus</name>
    <dbReference type="NCBI Taxonomy" id="171674"/>
    <lineage>
        <taxon>Bacteria</taxon>
        <taxon>Pseudomonadati</taxon>
        <taxon>Pseudomonadota</taxon>
        <taxon>Alphaproteobacteria</taxon>
        <taxon>Rhodospirillales</taxon>
        <taxon>Rhodospirillaceae</taxon>
        <taxon>Inquilinus</taxon>
    </lineage>
</organism>
<keyword evidence="2" id="KW-0472">Membrane</keyword>
<dbReference type="InterPro" id="IPR011723">
    <property type="entry name" value="Znf/thioredoxin_put"/>
</dbReference>
<dbReference type="AlphaFoldDB" id="A0A211ZFP5"/>
<reference evidence="5" key="1">
    <citation type="submission" date="2017-05" db="EMBL/GenBank/DDBJ databases">
        <authorList>
            <person name="Macchi M."/>
            <person name="Festa S."/>
            <person name="Coppotelli B.M."/>
            <person name="Morelli I.S."/>
        </authorList>
    </citation>
    <scope>NUCLEOTIDE SEQUENCE [LARGE SCALE GENOMIC DNA]</scope>
    <source>
        <strain evidence="5">I</strain>
    </source>
</reference>